<name>A0ABS5NI48_TSUPA</name>
<evidence type="ECO:0008006" key="4">
    <source>
        <dbReference type="Google" id="ProtNLM"/>
    </source>
</evidence>
<comment type="caution">
    <text evidence="2">The sequence shown here is derived from an EMBL/GenBank/DDBJ whole genome shotgun (WGS) entry which is preliminary data.</text>
</comment>
<dbReference type="Proteomes" id="UP000676853">
    <property type="component" value="Unassembled WGS sequence"/>
</dbReference>
<feature type="compositionally biased region" description="Gly residues" evidence="1">
    <location>
        <begin position="136"/>
        <end position="147"/>
    </location>
</feature>
<evidence type="ECO:0000313" key="2">
    <source>
        <dbReference type="EMBL" id="MBS4103966.1"/>
    </source>
</evidence>
<evidence type="ECO:0000256" key="1">
    <source>
        <dbReference type="SAM" id="MobiDB-lite"/>
    </source>
</evidence>
<feature type="region of interest" description="Disordered" evidence="1">
    <location>
        <begin position="1"/>
        <end position="58"/>
    </location>
</feature>
<proteinExistence type="predicted"/>
<feature type="compositionally biased region" description="Basic and acidic residues" evidence="1">
    <location>
        <begin position="42"/>
        <end position="58"/>
    </location>
</feature>
<reference evidence="2 3" key="1">
    <citation type="submission" date="2021-04" db="EMBL/GenBank/DDBJ databases">
        <title>Whole genome sequence analysis of a thiophenic sulfur metabolizing bacteria.</title>
        <authorList>
            <person name="Akhtar N."/>
            <person name="Akram J."/>
            <person name="Aslam A."/>
        </authorList>
    </citation>
    <scope>NUCLEOTIDE SEQUENCE [LARGE SCALE GENOMIC DNA]</scope>
    <source>
        <strain evidence="2 3">3OW</strain>
    </source>
</reference>
<feature type="compositionally biased region" description="Polar residues" evidence="1">
    <location>
        <begin position="21"/>
        <end position="40"/>
    </location>
</feature>
<accession>A0ABS5NI48</accession>
<protein>
    <recommendedName>
        <fullName evidence="4">Scaffolding protein</fullName>
    </recommendedName>
</protein>
<sequence>MTDTAVEAPSFNADGLEVPTESGSAETGSQTLTEASSTPANREARYRVERNEARAERDALTERLTELQTREVLRLAAEHLAAPEDIGLSGNELSAYLTPEGWVDRAAVEAAAAAVIDSRPGLAKASVSPAYDPSQGTGGSGGRGGLSLGDVFKMD</sequence>
<dbReference type="EMBL" id="JAGXOE010000094">
    <property type="protein sequence ID" value="MBS4103966.1"/>
    <property type="molecule type" value="Genomic_DNA"/>
</dbReference>
<keyword evidence="3" id="KW-1185">Reference proteome</keyword>
<dbReference type="RefSeq" id="WP_212555126.1">
    <property type="nucleotide sequence ID" value="NZ_JAGXOE010000094.1"/>
</dbReference>
<organism evidence="2 3">
    <name type="scientific">Tsukamurella paurometabola</name>
    <name type="common">Corynebacterium paurometabolum</name>
    <dbReference type="NCBI Taxonomy" id="2061"/>
    <lineage>
        <taxon>Bacteria</taxon>
        <taxon>Bacillati</taxon>
        <taxon>Actinomycetota</taxon>
        <taxon>Actinomycetes</taxon>
        <taxon>Mycobacteriales</taxon>
        <taxon>Tsukamurellaceae</taxon>
        <taxon>Tsukamurella</taxon>
    </lineage>
</organism>
<gene>
    <name evidence="2" type="ORF">KFZ73_22325</name>
</gene>
<feature type="region of interest" description="Disordered" evidence="1">
    <location>
        <begin position="122"/>
        <end position="155"/>
    </location>
</feature>
<evidence type="ECO:0000313" key="3">
    <source>
        <dbReference type="Proteomes" id="UP000676853"/>
    </source>
</evidence>